<organism evidence="2">
    <name type="scientific">Rhipicephalus appendiculatus</name>
    <name type="common">Brown ear tick</name>
    <dbReference type="NCBI Taxonomy" id="34631"/>
    <lineage>
        <taxon>Eukaryota</taxon>
        <taxon>Metazoa</taxon>
        <taxon>Ecdysozoa</taxon>
        <taxon>Arthropoda</taxon>
        <taxon>Chelicerata</taxon>
        <taxon>Arachnida</taxon>
        <taxon>Acari</taxon>
        <taxon>Parasitiformes</taxon>
        <taxon>Ixodida</taxon>
        <taxon>Ixodoidea</taxon>
        <taxon>Ixodidae</taxon>
        <taxon>Rhipicephalinae</taxon>
        <taxon>Rhipicephalus</taxon>
        <taxon>Rhipicephalus</taxon>
    </lineage>
</organism>
<dbReference type="AlphaFoldDB" id="A0A131Z851"/>
<dbReference type="EMBL" id="GEDV01001921">
    <property type="protein sequence ID" value="JAP86636.1"/>
    <property type="molecule type" value="Transcribed_RNA"/>
</dbReference>
<keyword evidence="1" id="KW-1133">Transmembrane helix</keyword>
<evidence type="ECO:0000256" key="1">
    <source>
        <dbReference type="SAM" id="Phobius"/>
    </source>
</evidence>
<keyword evidence="1" id="KW-0812">Transmembrane</keyword>
<keyword evidence="1" id="KW-0472">Membrane</keyword>
<reference evidence="2" key="1">
    <citation type="journal article" date="2016" name="Ticks Tick Borne Dis.">
        <title>De novo assembly and annotation of the salivary gland transcriptome of Rhipicephalus appendiculatus male and female ticks during blood feeding.</title>
        <authorList>
            <person name="de Castro M.H."/>
            <person name="de Klerk D."/>
            <person name="Pienaar R."/>
            <person name="Latif A.A."/>
            <person name="Rees D.J."/>
            <person name="Mans B.J."/>
        </authorList>
    </citation>
    <scope>NUCLEOTIDE SEQUENCE</scope>
    <source>
        <tissue evidence="2">Salivary glands</tissue>
    </source>
</reference>
<evidence type="ECO:0000313" key="2">
    <source>
        <dbReference type="EMBL" id="JAP86636.1"/>
    </source>
</evidence>
<accession>A0A131Z851</accession>
<protein>
    <submittedName>
        <fullName evidence="2">Ixodegrin B</fullName>
    </submittedName>
</protein>
<sequence length="114" mass="12471">MVTTDMLLKIEHLPLLCAMFAVAIVAFTEGIPPRLVHFHSRRQGAKCRYTGQCVHGTCCLLSGPPPPTCQNLAVIGRPCSSNIVRGVYQGHCPCPYDLRCIGHFCMPPPRAPPM</sequence>
<name>A0A131Z851_RHIAP</name>
<feature type="transmembrane region" description="Helical" evidence="1">
    <location>
        <begin position="12"/>
        <end position="32"/>
    </location>
</feature>
<proteinExistence type="predicted"/>
<dbReference type="Gene3D" id="2.10.80.10">
    <property type="entry name" value="Lipase, subunit A"/>
    <property type="match status" value="1"/>
</dbReference>